<dbReference type="EMBL" id="CP076362">
    <property type="protein sequence ID" value="QWK92214.1"/>
    <property type="molecule type" value="Genomic_DNA"/>
</dbReference>
<sequence>MTPEEFSAQSEIRPLRIAFIVTEYPKTTETFIMRDVMEFSHNGCELLIFSLTHFNKHDLLHDFAKPTRAWARDYAYLASRDVLGAVAHFLWRSPGALGRIVLDILRGSVRDPVTLLKSLFILPKSLRIARELTRWQADHVHAAYAGHPATTAWIVKRMTRIPFSTSSHAHDLFETQALLATKLPEADLVRTISHYNRRFILDHVPDLATRPPEVIHVGTYLSDDAPRVPLEKIDGFRILYVGSLEARKGVDLLIGAFAKARQPHWHLEIVGDGPERARLEAMAQKNELSGSIVFRGAQSNEAVRSAMLRSSLLVVPSRIGARNQTEGLPTVIVEAFAARLPVVATRLTGIPEIVLHEVTGLLFEMEDEAGLAAALTRMAADLPRAAQWADAGRALVEAEFDQKKNAKVLLDHIRKTLPARRNMV</sequence>
<dbReference type="InterPro" id="IPR050194">
    <property type="entry name" value="Glycosyltransferase_grp1"/>
</dbReference>
<dbReference type="GO" id="GO:0016757">
    <property type="term" value="F:glycosyltransferase activity"/>
    <property type="evidence" value="ECO:0007669"/>
    <property type="project" value="InterPro"/>
</dbReference>
<dbReference type="PANTHER" id="PTHR45947:SF3">
    <property type="entry name" value="SULFOQUINOVOSYL TRANSFERASE SQD2"/>
    <property type="match status" value="1"/>
</dbReference>
<dbReference type="Proteomes" id="UP000679352">
    <property type="component" value="Plasmid p1"/>
</dbReference>
<dbReference type="InterPro" id="IPR001296">
    <property type="entry name" value="Glyco_trans_1"/>
</dbReference>
<evidence type="ECO:0000313" key="3">
    <source>
        <dbReference type="Proteomes" id="UP000679352"/>
    </source>
</evidence>
<name>A0A975P9A5_9RHOB</name>
<geneLocation type="plasmid" evidence="2 3">
    <name>p1</name>
</geneLocation>
<dbReference type="PANTHER" id="PTHR45947">
    <property type="entry name" value="SULFOQUINOVOSYL TRANSFERASE SQD2"/>
    <property type="match status" value="1"/>
</dbReference>
<evidence type="ECO:0000313" key="2">
    <source>
        <dbReference type="EMBL" id="QWK92214.1"/>
    </source>
</evidence>
<dbReference type="Gene3D" id="3.40.50.2000">
    <property type="entry name" value="Glycogen Phosphorylase B"/>
    <property type="match status" value="2"/>
</dbReference>
<feature type="domain" description="Glycosyl transferase family 1" evidence="1">
    <location>
        <begin position="234"/>
        <end position="393"/>
    </location>
</feature>
<dbReference type="RefSeq" id="WP_215505108.1">
    <property type="nucleotide sequence ID" value="NZ_CP076362.1"/>
</dbReference>
<dbReference type="SUPFAM" id="SSF53756">
    <property type="entry name" value="UDP-Glycosyltransferase/glycogen phosphorylase"/>
    <property type="match status" value="1"/>
</dbReference>
<proteinExistence type="predicted"/>
<accession>A0A975P9A5</accession>
<keyword evidence="3" id="KW-1185">Reference proteome</keyword>
<reference evidence="2" key="1">
    <citation type="submission" date="2021-06" db="EMBL/GenBank/DDBJ databases">
        <authorList>
            <person name="Lee C.-S."/>
            <person name="Jin L."/>
        </authorList>
    </citation>
    <scope>NUCLEOTIDE SEQUENCE</scope>
    <source>
        <strain evidence="2">Con5</strain>
        <plasmid evidence="2">p1</plasmid>
    </source>
</reference>
<dbReference type="AlphaFoldDB" id="A0A975P9A5"/>
<organism evidence="2 3">
    <name type="scientific">Gemmobacter fulvus</name>
    <dbReference type="NCBI Taxonomy" id="2840474"/>
    <lineage>
        <taxon>Bacteria</taxon>
        <taxon>Pseudomonadati</taxon>
        <taxon>Pseudomonadota</taxon>
        <taxon>Alphaproteobacteria</taxon>
        <taxon>Rhodobacterales</taxon>
        <taxon>Paracoccaceae</taxon>
        <taxon>Gemmobacter</taxon>
    </lineage>
</organism>
<evidence type="ECO:0000259" key="1">
    <source>
        <dbReference type="Pfam" id="PF00534"/>
    </source>
</evidence>
<keyword evidence="2" id="KW-0614">Plasmid</keyword>
<dbReference type="KEGG" id="gfu:KM031_18130"/>
<protein>
    <submittedName>
        <fullName evidence="2">Glycosyltransferase family 4 protein</fullName>
    </submittedName>
</protein>
<dbReference type="Pfam" id="PF00534">
    <property type="entry name" value="Glycos_transf_1"/>
    <property type="match status" value="1"/>
</dbReference>
<gene>
    <name evidence="2" type="ORF">KM031_18130</name>
</gene>
<dbReference type="CDD" id="cd03801">
    <property type="entry name" value="GT4_PimA-like"/>
    <property type="match status" value="1"/>
</dbReference>